<sequence>MEDDITTSELHLITPTNIDDNHSENQPLSRQESSEDITCVVNREEVTELQTNEGNAEDFGDETDERTIERQIEVLPNLWSEPPVDQILFPLWTFGFNQKVPIINLSKKGTNIILFSSANLVVIFDIDNKRQRLLRGHCNEVTCLACSFDKRWLVSGDRGPDSAVIIWDGKTGDSVRTMLSPHKNGVICVALTEDARYLATLSADETNQKFAIWNWTTGSEIPLCEVNLTDEHVSQNWISFKLGNYYHVVTNSQRQVIFYNWNVNGKIYAYAPPLTDEDFDKKVGNFVGSRYVPESNIAITATTQGLLVVWETDKINIKKDAAESQYKKAVKLVPIHDKPITFMTITRSRLNKFCIVTGDVTGIIKFFDVNYMLLYWYPNLNAGPIASISFASRGILDDSEMLSWRSSILLESTEYPELSTIPGEKFVVEDFIVTTAHANMISVTVDGSVLTYIHRDNHEDVTDLTCHPTLPHLATCSLTGILKTFHYENKTVLAMQDFGTNDPIQSCRYCKSGLYIAVGFVSGYVRIVDSMTLKDVTSEPFTYGRGAINHMDFAPLNRFFAYADSAFTTTLVIANKRSEVDPWVYVGRIRAHYRKINDLRFWAARGSKTCRLFTIGDDRTLVEYDLYQASKNYFPMLARVRIDQMHIPLCLSELPPHYKEDFIFVSNDTSKFRLINSTSFMCRKVVMAYPQAIQYYKVLPLPSDPLATAHYLLCLSDERLSLVMLPLDGDPLKNTNLIAHPSGKRGSGKASALAVSNDGRFVFTAGGPDTCVHMWGVNPKILEDRVRNACEVKRRFYDLLSPTFLNELKDYYYYSMLRTQGLKCLDTRQTSLTIPITEISYVMRAVGFYPTEEEVVYCNYRPHQGVLYKDAEKAFDRLCHVRDSDTGKSLYFRDPREKIKDTPKIPPEYLFNTLQTIGEPIGETELIEYLAVLMGNFPEGGNPEVTEPVNSAAIAKAVDESLPMFLNAENFVRRVLGMKFCSTKNLEDDYLDTKLRVTDSISPSPLDHGGLNENKQSCDVQTDY</sequence>
<keyword evidence="3" id="KW-0677">Repeat</keyword>
<dbReference type="InterPro" id="IPR001680">
    <property type="entry name" value="WD40_rpt"/>
</dbReference>
<evidence type="ECO:0000313" key="8">
    <source>
        <dbReference type="Proteomes" id="UP000822476"/>
    </source>
</evidence>
<proteinExistence type="predicted"/>
<accession>A0A8S9ZC43</accession>
<keyword evidence="4" id="KW-0966">Cell projection</keyword>
<evidence type="ECO:0000256" key="4">
    <source>
        <dbReference type="ARBA" id="ARBA00023273"/>
    </source>
</evidence>
<name>A0A8S9ZC43_9TREM</name>
<evidence type="ECO:0000256" key="2">
    <source>
        <dbReference type="ARBA" id="ARBA00022574"/>
    </source>
</evidence>
<reference evidence="7" key="1">
    <citation type="submission" date="2019-07" db="EMBL/GenBank/DDBJ databases">
        <title>Annotation for the trematode Paragonimus miyazaki's.</title>
        <authorList>
            <person name="Choi Y.-J."/>
        </authorList>
    </citation>
    <scope>NUCLEOTIDE SEQUENCE</scope>
    <source>
        <strain evidence="7">Japan</strain>
    </source>
</reference>
<keyword evidence="2" id="KW-0853">WD repeat</keyword>
<keyword evidence="8" id="KW-1185">Reference proteome</keyword>
<feature type="region of interest" description="Disordered" evidence="6">
    <location>
        <begin position="1002"/>
        <end position="1024"/>
    </location>
</feature>
<gene>
    <name evidence="7" type="ORF">EG68_01189</name>
</gene>
<dbReference type="InterPro" id="IPR015943">
    <property type="entry name" value="WD40/YVTN_repeat-like_dom_sf"/>
</dbReference>
<evidence type="ECO:0000256" key="1">
    <source>
        <dbReference type="ARBA" id="ARBA00004138"/>
    </source>
</evidence>
<feature type="region of interest" description="Disordered" evidence="6">
    <location>
        <begin position="1"/>
        <end position="36"/>
    </location>
</feature>
<dbReference type="SUPFAM" id="SSF50998">
    <property type="entry name" value="Quinoprotein alcohol dehydrogenase-like"/>
    <property type="match status" value="1"/>
</dbReference>
<dbReference type="InterPro" id="IPR050630">
    <property type="entry name" value="WD_repeat_EMAP"/>
</dbReference>
<comment type="subcellular location">
    <subcellularLocation>
        <location evidence="1">Cell projection</location>
        <location evidence="1">Cilium</location>
    </subcellularLocation>
</comment>
<dbReference type="InterPro" id="IPR036322">
    <property type="entry name" value="WD40_repeat_dom_sf"/>
</dbReference>
<dbReference type="EMBL" id="JTDE01000408">
    <property type="protein sequence ID" value="KAF7261357.1"/>
    <property type="molecule type" value="Genomic_DNA"/>
</dbReference>
<evidence type="ECO:0000256" key="3">
    <source>
        <dbReference type="ARBA" id="ARBA00022737"/>
    </source>
</evidence>
<dbReference type="PANTHER" id="PTHR13720:SF13">
    <property type="entry name" value="CILIA- AND FLAGELLA-ASSOCIATED PROTEIN 251"/>
    <property type="match status" value="1"/>
</dbReference>
<dbReference type="Gene3D" id="2.130.10.10">
    <property type="entry name" value="YVTN repeat-like/Quinoprotein amine dehydrogenase"/>
    <property type="match status" value="2"/>
</dbReference>
<dbReference type="InterPro" id="IPR011047">
    <property type="entry name" value="Quinoprotein_ADH-like_sf"/>
</dbReference>
<dbReference type="AlphaFoldDB" id="A0A8S9ZC43"/>
<dbReference type="OrthoDB" id="4899631at2759"/>
<evidence type="ECO:0000313" key="7">
    <source>
        <dbReference type="EMBL" id="KAF7261357.1"/>
    </source>
</evidence>
<dbReference type="GO" id="GO:0031514">
    <property type="term" value="C:motile cilium"/>
    <property type="evidence" value="ECO:0007669"/>
    <property type="project" value="TreeGrafter"/>
</dbReference>
<dbReference type="PANTHER" id="PTHR13720">
    <property type="entry name" value="WD-40 REPEAT PROTEIN"/>
    <property type="match status" value="1"/>
</dbReference>
<dbReference type="Proteomes" id="UP000822476">
    <property type="component" value="Unassembled WGS sequence"/>
</dbReference>
<evidence type="ECO:0000256" key="6">
    <source>
        <dbReference type="SAM" id="MobiDB-lite"/>
    </source>
</evidence>
<comment type="caution">
    <text evidence="7">The sequence shown here is derived from an EMBL/GenBank/DDBJ whole genome shotgun (WGS) entry which is preliminary data.</text>
</comment>
<protein>
    <recommendedName>
        <fullName evidence="5">Cilia- and flagella-associated protein 251</fullName>
    </recommendedName>
</protein>
<organism evidence="7 8">
    <name type="scientific">Paragonimus skrjabini miyazakii</name>
    <dbReference type="NCBI Taxonomy" id="59628"/>
    <lineage>
        <taxon>Eukaryota</taxon>
        <taxon>Metazoa</taxon>
        <taxon>Spiralia</taxon>
        <taxon>Lophotrochozoa</taxon>
        <taxon>Platyhelminthes</taxon>
        <taxon>Trematoda</taxon>
        <taxon>Digenea</taxon>
        <taxon>Plagiorchiida</taxon>
        <taxon>Troglotremata</taxon>
        <taxon>Troglotrematidae</taxon>
        <taxon>Paragonimus</taxon>
    </lineage>
</organism>
<feature type="compositionally biased region" description="Polar residues" evidence="6">
    <location>
        <begin position="14"/>
        <end position="31"/>
    </location>
</feature>
<dbReference type="Pfam" id="PF00400">
    <property type="entry name" value="WD40"/>
    <property type="match status" value="1"/>
</dbReference>
<dbReference type="SUPFAM" id="SSF50978">
    <property type="entry name" value="WD40 repeat-like"/>
    <property type="match status" value="1"/>
</dbReference>
<evidence type="ECO:0000256" key="5">
    <source>
        <dbReference type="ARBA" id="ARBA00040994"/>
    </source>
</evidence>
<feature type="compositionally biased region" description="Polar residues" evidence="6">
    <location>
        <begin position="1013"/>
        <end position="1024"/>
    </location>
</feature>
<dbReference type="SMART" id="SM00320">
    <property type="entry name" value="WD40"/>
    <property type="match status" value="7"/>
</dbReference>